<dbReference type="InterPro" id="IPR001387">
    <property type="entry name" value="Cro/C1-type_HTH"/>
</dbReference>
<dbReference type="InterPro" id="IPR015927">
    <property type="entry name" value="Peptidase_S24_S26A/B/C"/>
</dbReference>
<dbReference type="SUPFAM" id="SSF51306">
    <property type="entry name" value="LexA/Signal peptidase"/>
    <property type="match status" value="1"/>
</dbReference>
<dbReference type="InterPro" id="IPR010982">
    <property type="entry name" value="Lambda_DNA-bd_dom_sf"/>
</dbReference>
<accession>A0ABP8I2G8</accession>
<keyword evidence="2" id="KW-0378">Hydrolase</keyword>
<dbReference type="Proteomes" id="UP001501153">
    <property type="component" value="Unassembled WGS sequence"/>
</dbReference>
<keyword evidence="5" id="KW-0804">Transcription</keyword>
<keyword evidence="1" id="KW-0645">Protease</keyword>
<evidence type="ECO:0000313" key="7">
    <source>
        <dbReference type="EMBL" id="GAA4349987.1"/>
    </source>
</evidence>
<dbReference type="Gene3D" id="2.10.109.10">
    <property type="entry name" value="Umud Fragment, subunit A"/>
    <property type="match status" value="1"/>
</dbReference>
<evidence type="ECO:0000256" key="2">
    <source>
        <dbReference type="ARBA" id="ARBA00022801"/>
    </source>
</evidence>
<reference evidence="8" key="1">
    <citation type="journal article" date="2019" name="Int. J. Syst. Evol. Microbiol.">
        <title>The Global Catalogue of Microorganisms (GCM) 10K type strain sequencing project: providing services to taxonomists for standard genome sequencing and annotation.</title>
        <authorList>
            <consortium name="The Broad Institute Genomics Platform"/>
            <consortium name="The Broad Institute Genome Sequencing Center for Infectious Disease"/>
            <person name="Wu L."/>
            <person name="Ma J."/>
        </authorList>
    </citation>
    <scope>NUCLEOTIDE SEQUENCE [LARGE SCALE GENOMIC DNA]</scope>
    <source>
        <strain evidence="8">JCM 17923</strain>
    </source>
</reference>
<evidence type="ECO:0000313" key="8">
    <source>
        <dbReference type="Proteomes" id="UP001501153"/>
    </source>
</evidence>
<dbReference type="InterPro" id="IPR036286">
    <property type="entry name" value="LexA/Signal_pep-like_sf"/>
</dbReference>
<feature type="domain" description="HTH cro/C1-type" evidence="6">
    <location>
        <begin position="11"/>
        <end position="65"/>
    </location>
</feature>
<organism evidence="7 8">
    <name type="scientific">Hymenobacter saemangeumensis</name>
    <dbReference type="NCBI Taxonomy" id="1084522"/>
    <lineage>
        <taxon>Bacteria</taxon>
        <taxon>Pseudomonadati</taxon>
        <taxon>Bacteroidota</taxon>
        <taxon>Cytophagia</taxon>
        <taxon>Cytophagales</taxon>
        <taxon>Hymenobacteraceae</taxon>
        <taxon>Hymenobacter</taxon>
    </lineage>
</organism>
<evidence type="ECO:0000256" key="3">
    <source>
        <dbReference type="ARBA" id="ARBA00023015"/>
    </source>
</evidence>
<dbReference type="PANTHER" id="PTHR40661:SF3">
    <property type="entry name" value="FELS-1 PROPHAGE TRANSCRIPTIONAL REGULATOR"/>
    <property type="match status" value="1"/>
</dbReference>
<keyword evidence="3" id="KW-0805">Transcription regulation</keyword>
<dbReference type="Pfam" id="PF01381">
    <property type="entry name" value="HTH_3"/>
    <property type="match status" value="1"/>
</dbReference>
<protein>
    <recommendedName>
        <fullName evidence="6">HTH cro/C1-type domain-containing protein</fullName>
    </recommendedName>
</protein>
<evidence type="ECO:0000256" key="1">
    <source>
        <dbReference type="ARBA" id="ARBA00022670"/>
    </source>
</evidence>
<dbReference type="RefSeq" id="WP_345233903.1">
    <property type="nucleotide sequence ID" value="NZ_BAABGZ010000010.1"/>
</dbReference>
<dbReference type="SUPFAM" id="SSF47413">
    <property type="entry name" value="lambda repressor-like DNA-binding domains"/>
    <property type="match status" value="1"/>
</dbReference>
<proteinExistence type="predicted"/>
<evidence type="ECO:0000259" key="6">
    <source>
        <dbReference type="PROSITE" id="PS50943"/>
    </source>
</evidence>
<gene>
    <name evidence="7" type="ORF">GCM10023185_07190</name>
</gene>
<dbReference type="Pfam" id="PF00717">
    <property type="entry name" value="Peptidase_S24"/>
    <property type="match status" value="1"/>
</dbReference>
<keyword evidence="4" id="KW-0238">DNA-binding</keyword>
<comment type="caution">
    <text evidence="7">The sequence shown here is derived from an EMBL/GenBank/DDBJ whole genome shotgun (WGS) entry which is preliminary data.</text>
</comment>
<sequence length="230" mass="25852">MPQKDTAAMKIKLLRKQAGLTQQDLAKKIGVSRAAISQFETGESKPSVETLVKLSSEFDVDVEDLLKSTDVSPRQRNATRIPIENLNLRVLPYLPIRARATFAESFADDTHKYNWEQAESMAVIDIPDTKEFTDALVVEVNGDSMEPTLRSGAKVVVTPVVQSNWQYLPSGIYCIIYNDSFVVKRVKNNTLLENGLLMLHSDNPEDGSFPVRGEDIRAIWRVRWAAYVPL</sequence>
<evidence type="ECO:0000256" key="5">
    <source>
        <dbReference type="ARBA" id="ARBA00023163"/>
    </source>
</evidence>
<dbReference type="InterPro" id="IPR019756">
    <property type="entry name" value="Pept_S26A_signal_pept_1_Ser-AS"/>
</dbReference>
<keyword evidence="8" id="KW-1185">Reference proteome</keyword>
<dbReference type="PROSITE" id="PS50943">
    <property type="entry name" value="HTH_CROC1"/>
    <property type="match status" value="1"/>
</dbReference>
<dbReference type="EMBL" id="BAABGZ010000010">
    <property type="protein sequence ID" value="GAA4349987.1"/>
    <property type="molecule type" value="Genomic_DNA"/>
</dbReference>
<dbReference type="CDD" id="cd00093">
    <property type="entry name" value="HTH_XRE"/>
    <property type="match status" value="1"/>
</dbReference>
<dbReference type="PROSITE" id="PS00501">
    <property type="entry name" value="SPASE_I_1"/>
    <property type="match status" value="1"/>
</dbReference>
<evidence type="ECO:0000256" key="4">
    <source>
        <dbReference type="ARBA" id="ARBA00023125"/>
    </source>
</evidence>
<dbReference type="InterPro" id="IPR039418">
    <property type="entry name" value="LexA-like"/>
</dbReference>
<dbReference type="SMART" id="SM00530">
    <property type="entry name" value="HTH_XRE"/>
    <property type="match status" value="1"/>
</dbReference>
<dbReference type="Gene3D" id="1.10.260.40">
    <property type="entry name" value="lambda repressor-like DNA-binding domains"/>
    <property type="match status" value="1"/>
</dbReference>
<name>A0ABP8I2G8_9BACT</name>
<dbReference type="CDD" id="cd06529">
    <property type="entry name" value="S24_LexA-like"/>
    <property type="match status" value="1"/>
</dbReference>
<dbReference type="PANTHER" id="PTHR40661">
    <property type="match status" value="1"/>
</dbReference>